<evidence type="ECO:0000313" key="2">
    <source>
        <dbReference type="Proteomes" id="UP000741013"/>
    </source>
</evidence>
<accession>A0ABS4PJ78</accession>
<dbReference type="RefSeq" id="WP_209663187.1">
    <property type="nucleotide sequence ID" value="NZ_JAGGMS010000001.1"/>
</dbReference>
<evidence type="ECO:0000313" key="1">
    <source>
        <dbReference type="EMBL" id="MBP2179479.1"/>
    </source>
</evidence>
<name>A0ABS4PJ78_9PSEU</name>
<comment type="caution">
    <text evidence="1">The sequence shown here is derived from an EMBL/GenBank/DDBJ whole genome shotgun (WGS) entry which is preliminary data.</text>
</comment>
<proteinExistence type="predicted"/>
<keyword evidence="2" id="KW-1185">Reference proteome</keyword>
<reference evidence="1 2" key="1">
    <citation type="submission" date="2021-03" db="EMBL/GenBank/DDBJ databases">
        <title>Sequencing the genomes of 1000 actinobacteria strains.</title>
        <authorList>
            <person name="Klenk H.-P."/>
        </authorList>
    </citation>
    <scope>NUCLEOTIDE SEQUENCE [LARGE SCALE GENOMIC DNA]</scope>
    <source>
        <strain evidence="1 2">DSM 45510</strain>
    </source>
</reference>
<protein>
    <submittedName>
        <fullName evidence="1">Uncharacterized protein</fullName>
    </submittedName>
</protein>
<organism evidence="1 2">
    <name type="scientific">Amycolatopsis magusensis</name>
    <dbReference type="NCBI Taxonomy" id="882444"/>
    <lineage>
        <taxon>Bacteria</taxon>
        <taxon>Bacillati</taxon>
        <taxon>Actinomycetota</taxon>
        <taxon>Actinomycetes</taxon>
        <taxon>Pseudonocardiales</taxon>
        <taxon>Pseudonocardiaceae</taxon>
        <taxon>Amycolatopsis</taxon>
    </lineage>
</organism>
<dbReference type="Proteomes" id="UP000741013">
    <property type="component" value="Unassembled WGS sequence"/>
</dbReference>
<dbReference type="EMBL" id="JAGGMS010000001">
    <property type="protein sequence ID" value="MBP2179479.1"/>
    <property type="molecule type" value="Genomic_DNA"/>
</dbReference>
<gene>
    <name evidence="1" type="ORF">JOM49_001005</name>
</gene>
<sequence>MARRYLYDHHGRREVAMSYVWCANCRRYASSTGPPLAPDFVFDDPAEDSAELRALRDADLMSLLDHLDALWNAGVLPQQFALRGERR</sequence>